<keyword evidence="7" id="KW-0325">Glycoprotein</keyword>
<dbReference type="InterPro" id="IPR055235">
    <property type="entry name" value="ASD1_cat"/>
</dbReference>
<evidence type="ECO:0000259" key="9">
    <source>
        <dbReference type="SMART" id="SM00813"/>
    </source>
</evidence>
<keyword evidence="11" id="KW-1185">Reference proteome</keyword>
<proteinExistence type="inferred from homology"/>
<comment type="similarity">
    <text evidence="3">Belongs to the glycosyl hydrolase 51 family.</text>
</comment>
<reference evidence="10" key="1">
    <citation type="journal article" date="2023" name="Mol. Phylogenet. Evol.">
        <title>Genome-scale phylogeny and comparative genomics of the fungal order Sordariales.</title>
        <authorList>
            <person name="Hensen N."/>
            <person name="Bonometti L."/>
            <person name="Westerberg I."/>
            <person name="Brannstrom I.O."/>
            <person name="Guillou S."/>
            <person name="Cros-Aarteil S."/>
            <person name="Calhoun S."/>
            <person name="Haridas S."/>
            <person name="Kuo A."/>
            <person name="Mondo S."/>
            <person name="Pangilinan J."/>
            <person name="Riley R."/>
            <person name="LaButti K."/>
            <person name="Andreopoulos B."/>
            <person name="Lipzen A."/>
            <person name="Chen C."/>
            <person name="Yan M."/>
            <person name="Daum C."/>
            <person name="Ng V."/>
            <person name="Clum A."/>
            <person name="Steindorff A."/>
            <person name="Ohm R.A."/>
            <person name="Martin F."/>
            <person name="Silar P."/>
            <person name="Natvig D.O."/>
            <person name="Lalanne C."/>
            <person name="Gautier V."/>
            <person name="Ament-Velasquez S.L."/>
            <person name="Kruys A."/>
            <person name="Hutchinson M.I."/>
            <person name="Powell A.J."/>
            <person name="Barry K."/>
            <person name="Miller A.N."/>
            <person name="Grigoriev I.V."/>
            <person name="Debuchy R."/>
            <person name="Gladieux P."/>
            <person name="Hiltunen Thoren M."/>
            <person name="Johannesson H."/>
        </authorList>
    </citation>
    <scope>NUCLEOTIDE SEQUENCE</scope>
    <source>
        <strain evidence="10">CBS 731.68</strain>
    </source>
</reference>
<dbReference type="AlphaFoldDB" id="A0AAN6TUZ7"/>
<accession>A0AAN6TUZ7</accession>
<comment type="pathway">
    <text evidence="2">Glycan metabolism; L-arabinan degradation.</text>
</comment>
<dbReference type="InterPro" id="IPR010720">
    <property type="entry name" value="Alpha-L-AF_C"/>
</dbReference>
<keyword evidence="5 8" id="KW-0732">Signal</keyword>
<evidence type="ECO:0000256" key="1">
    <source>
        <dbReference type="ARBA" id="ARBA00001462"/>
    </source>
</evidence>
<dbReference type="Pfam" id="PF06964">
    <property type="entry name" value="Alpha-L-AF_C"/>
    <property type="match status" value="1"/>
</dbReference>
<gene>
    <name evidence="10" type="ORF">N657DRAFT_647958</name>
</gene>
<dbReference type="InterPro" id="IPR051563">
    <property type="entry name" value="Glycosyl_Hydrolase_51"/>
</dbReference>
<keyword evidence="6 10" id="KW-0378">Hydrolase</keyword>
<evidence type="ECO:0000256" key="4">
    <source>
        <dbReference type="ARBA" id="ARBA00012670"/>
    </source>
</evidence>
<organism evidence="10 11">
    <name type="scientific">Parathielavia appendiculata</name>
    <dbReference type="NCBI Taxonomy" id="2587402"/>
    <lineage>
        <taxon>Eukaryota</taxon>
        <taxon>Fungi</taxon>
        <taxon>Dikarya</taxon>
        <taxon>Ascomycota</taxon>
        <taxon>Pezizomycotina</taxon>
        <taxon>Sordariomycetes</taxon>
        <taxon>Sordariomycetidae</taxon>
        <taxon>Sordariales</taxon>
        <taxon>Chaetomiaceae</taxon>
        <taxon>Parathielavia</taxon>
    </lineage>
</organism>
<dbReference type="GO" id="GO:0046556">
    <property type="term" value="F:alpha-L-arabinofuranosidase activity"/>
    <property type="evidence" value="ECO:0007669"/>
    <property type="project" value="UniProtKB-EC"/>
</dbReference>
<evidence type="ECO:0000313" key="10">
    <source>
        <dbReference type="EMBL" id="KAK4121144.1"/>
    </source>
</evidence>
<dbReference type="EMBL" id="MU853234">
    <property type="protein sequence ID" value="KAK4121144.1"/>
    <property type="molecule type" value="Genomic_DNA"/>
</dbReference>
<feature type="domain" description="Alpha-L-arabinofuranosidase C-terminal" evidence="9">
    <location>
        <begin position="467"/>
        <end position="642"/>
    </location>
</feature>
<dbReference type="SUPFAM" id="SSF51445">
    <property type="entry name" value="(Trans)glycosidases"/>
    <property type="match status" value="1"/>
</dbReference>
<evidence type="ECO:0000256" key="6">
    <source>
        <dbReference type="ARBA" id="ARBA00022801"/>
    </source>
</evidence>
<reference evidence="10" key="2">
    <citation type="submission" date="2023-05" db="EMBL/GenBank/DDBJ databases">
        <authorList>
            <consortium name="Lawrence Berkeley National Laboratory"/>
            <person name="Steindorff A."/>
            <person name="Hensen N."/>
            <person name="Bonometti L."/>
            <person name="Westerberg I."/>
            <person name="Brannstrom I.O."/>
            <person name="Guillou S."/>
            <person name="Cros-Aarteil S."/>
            <person name="Calhoun S."/>
            <person name="Haridas S."/>
            <person name="Kuo A."/>
            <person name="Mondo S."/>
            <person name="Pangilinan J."/>
            <person name="Riley R."/>
            <person name="Labutti K."/>
            <person name="Andreopoulos B."/>
            <person name="Lipzen A."/>
            <person name="Chen C."/>
            <person name="Yanf M."/>
            <person name="Daum C."/>
            <person name="Ng V."/>
            <person name="Clum A."/>
            <person name="Ohm R."/>
            <person name="Martin F."/>
            <person name="Silar P."/>
            <person name="Natvig D."/>
            <person name="Lalanne C."/>
            <person name="Gautier V."/>
            <person name="Ament-Velasquez S.L."/>
            <person name="Kruys A."/>
            <person name="Hutchinson M.I."/>
            <person name="Powell A.J."/>
            <person name="Barry K."/>
            <person name="Miller A.N."/>
            <person name="Grigoriev I.V."/>
            <person name="Debuchy R."/>
            <person name="Gladieux P."/>
            <person name="Thoren M.H."/>
            <person name="Johannesson H."/>
        </authorList>
    </citation>
    <scope>NUCLEOTIDE SEQUENCE</scope>
    <source>
        <strain evidence="10">CBS 731.68</strain>
    </source>
</reference>
<dbReference type="Gene3D" id="2.60.40.1180">
    <property type="entry name" value="Golgi alpha-mannosidase II"/>
    <property type="match status" value="1"/>
</dbReference>
<dbReference type="InterPro" id="IPR013780">
    <property type="entry name" value="Glyco_hydro_b"/>
</dbReference>
<protein>
    <recommendedName>
        <fullName evidence="4">non-reducing end alpha-L-arabinofuranosidase</fullName>
        <ecNumber evidence="4">3.2.1.55</ecNumber>
    </recommendedName>
</protein>
<dbReference type="SMART" id="SM00813">
    <property type="entry name" value="Alpha-L-AF_C"/>
    <property type="match status" value="1"/>
</dbReference>
<evidence type="ECO:0000256" key="2">
    <source>
        <dbReference type="ARBA" id="ARBA00004834"/>
    </source>
</evidence>
<evidence type="ECO:0000256" key="5">
    <source>
        <dbReference type="ARBA" id="ARBA00022729"/>
    </source>
</evidence>
<dbReference type="PANTHER" id="PTHR31776">
    <property type="entry name" value="ALPHA-L-ARABINOFURANOSIDASE 1"/>
    <property type="match status" value="1"/>
</dbReference>
<dbReference type="PANTHER" id="PTHR31776:SF0">
    <property type="entry name" value="ALPHA-L-ARABINOFURANOSIDASE 1"/>
    <property type="match status" value="1"/>
</dbReference>
<name>A0AAN6TUZ7_9PEZI</name>
<feature type="chain" id="PRO_5042982098" description="non-reducing end alpha-L-arabinofuranosidase" evidence="8">
    <location>
        <begin position="18"/>
        <end position="661"/>
    </location>
</feature>
<feature type="signal peptide" evidence="8">
    <location>
        <begin position="1"/>
        <end position="17"/>
    </location>
</feature>
<dbReference type="EC" id="3.2.1.55" evidence="4"/>
<dbReference type="Pfam" id="PF22848">
    <property type="entry name" value="ASD1_dom"/>
    <property type="match status" value="1"/>
</dbReference>
<dbReference type="GeneID" id="87830194"/>
<comment type="catalytic activity">
    <reaction evidence="1">
        <text>Hydrolysis of terminal non-reducing alpha-L-arabinofuranoside residues in alpha-L-arabinosides.</text>
        <dbReference type="EC" id="3.2.1.55"/>
    </reaction>
</comment>
<evidence type="ECO:0000256" key="7">
    <source>
        <dbReference type="ARBA" id="ARBA00023180"/>
    </source>
</evidence>
<evidence type="ECO:0000256" key="8">
    <source>
        <dbReference type="SAM" id="SignalP"/>
    </source>
</evidence>
<dbReference type="GO" id="GO:0046373">
    <property type="term" value="P:L-arabinose metabolic process"/>
    <property type="evidence" value="ECO:0007669"/>
    <property type="project" value="InterPro"/>
</dbReference>
<evidence type="ECO:0000256" key="3">
    <source>
        <dbReference type="ARBA" id="ARBA00007186"/>
    </source>
</evidence>
<dbReference type="Gene3D" id="3.20.20.80">
    <property type="entry name" value="Glycosidases"/>
    <property type="match status" value="1"/>
</dbReference>
<dbReference type="InterPro" id="IPR017853">
    <property type="entry name" value="GH"/>
</dbReference>
<evidence type="ECO:0000313" key="11">
    <source>
        <dbReference type="Proteomes" id="UP001302602"/>
    </source>
</evidence>
<comment type="caution">
    <text evidence="10">The sequence shown here is derived from an EMBL/GenBank/DDBJ whole genome shotgun (WGS) entry which is preliminary data.</text>
</comment>
<dbReference type="Proteomes" id="UP001302602">
    <property type="component" value="Unassembled WGS sequence"/>
</dbReference>
<dbReference type="RefSeq" id="XP_062644915.1">
    <property type="nucleotide sequence ID" value="XM_062793425.1"/>
</dbReference>
<sequence length="661" mass="72371">MRPHALLFLAVSAPSLAIEMVVRSTGGNATTPHMYGFLHEDINNSGDGGIYAELIRNRAFQGSEKYPSNLDGWSPVHDAILSLKKLSTPISAALPYSVNVAPREGKTKGKIGLANAGFWGMDVKAQKYTGSFWVQGTYKGDFQVSLKSAITGEVFGAAKISGPSTSEWTEKRFELVPEKNAPNSNNTFVLEFDAEGLMEGSLNLNLISLFPPTYKDRKNGLRVDIAEALAGLKPTFLRFPGGNALEGNDLNSFYKWNETIGPLKDRPGMAGVWNYQMTNGLGIIEYLEWCEDMNLEPILGVWAGLALDGNFLPESEIGWAVQYALDELEFLVGDANTTKWGAVRASLGYPKPWNITYVEIGNEDWLAGRPAGFESYKRYRFPAFKKAFEEKYPHIQLISSPSVFDDMVIPKGVAGDWHPYLTPDEFVTGFNKLDGLTKDNLTLIGEASSVHPNGGIKWEGQLMPFPWWGGSVAEGIFLISAERNADRILGAAFAPILRNMNQWQWSITIIQHAADPALTTLSTSWYVWRLLASHIIKTTLPVSAPPGKPNLDPLYYVAGQSAAGTGIFKAGVYNSTESVPVSLKFEGITKKGATAKLTVLTGPADPYGYNDPFTRVNVVKETHSELSAGPGGVFDFSIPPLSVAVLETSERIKAPCRPRRK</sequence>